<evidence type="ECO:0000313" key="1">
    <source>
        <dbReference type="EMBL" id="USQ78626.1"/>
    </source>
</evidence>
<name>A0ABY4YPC2_9MICO</name>
<keyword evidence="2" id="KW-1185">Reference proteome</keyword>
<reference evidence="1" key="1">
    <citation type="submission" date="2022-06" db="EMBL/GenBank/DDBJ databases">
        <title>Ornithinimicrobium HY1793.</title>
        <authorList>
            <person name="Huang Y."/>
        </authorList>
    </citation>
    <scope>NUCLEOTIDE SEQUENCE</scope>
    <source>
        <strain evidence="1">HY1793</strain>
    </source>
</reference>
<dbReference type="Gene3D" id="3.40.50.1000">
    <property type="entry name" value="HAD superfamily/HAD-like"/>
    <property type="match status" value="1"/>
</dbReference>
<dbReference type="InterPro" id="IPR006439">
    <property type="entry name" value="HAD-SF_hydro_IA"/>
</dbReference>
<dbReference type="InterPro" id="IPR036412">
    <property type="entry name" value="HAD-like_sf"/>
</dbReference>
<dbReference type="InterPro" id="IPR023214">
    <property type="entry name" value="HAD_sf"/>
</dbReference>
<dbReference type="Proteomes" id="UP001056455">
    <property type="component" value="Chromosome"/>
</dbReference>
<dbReference type="PANTHER" id="PTHR46649">
    <property type="match status" value="1"/>
</dbReference>
<dbReference type="RefSeq" id="WP_252591424.1">
    <property type="nucleotide sequence ID" value="NZ_CP099489.1"/>
</dbReference>
<accession>A0ABY4YPC2</accession>
<dbReference type="PRINTS" id="PR00413">
    <property type="entry name" value="HADHALOGNASE"/>
</dbReference>
<dbReference type="Pfam" id="PF00702">
    <property type="entry name" value="Hydrolase"/>
    <property type="match status" value="1"/>
</dbReference>
<dbReference type="GO" id="GO:0016787">
    <property type="term" value="F:hydrolase activity"/>
    <property type="evidence" value="ECO:0007669"/>
    <property type="project" value="UniProtKB-KW"/>
</dbReference>
<evidence type="ECO:0000313" key="2">
    <source>
        <dbReference type="Proteomes" id="UP001056455"/>
    </source>
</evidence>
<protein>
    <submittedName>
        <fullName evidence="1">HAD family hydrolase</fullName>
    </submittedName>
</protein>
<gene>
    <name evidence="1" type="ORF">NF556_13415</name>
</gene>
<sequence>MADQDSSAVLEPEPISAVLFDFHNTLVHGGDATTWLATGWTAAGRPDTPPDGLGAEPAAAAAAFLDRVWEHAHEIDPDSSRDESPQQHRRVFLATVVRCPGIDADLAEALYTVMPMRWEAYAETVPVLTALRERGVRTAIVSNIGFDLRPIIERSNIVVDAVVLSYEVHSVKPAAGIFQHALDLLGASAQETLMVGDSWRDDSGAAALGIRTLLLPRTDGPHHGLAGVLRLVSG</sequence>
<keyword evidence="1" id="KW-0378">Hydrolase</keyword>
<organism evidence="1 2">
    <name type="scientific">Ornithinimicrobium faecis</name>
    <dbReference type="NCBI Taxonomy" id="2934158"/>
    <lineage>
        <taxon>Bacteria</taxon>
        <taxon>Bacillati</taxon>
        <taxon>Actinomycetota</taxon>
        <taxon>Actinomycetes</taxon>
        <taxon>Micrococcales</taxon>
        <taxon>Ornithinimicrobiaceae</taxon>
        <taxon>Ornithinimicrobium</taxon>
    </lineage>
</organism>
<dbReference type="SUPFAM" id="SSF56784">
    <property type="entry name" value="HAD-like"/>
    <property type="match status" value="1"/>
</dbReference>
<dbReference type="EMBL" id="CP099489">
    <property type="protein sequence ID" value="USQ78626.1"/>
    <property type="molecule type" value="Genomic_DNA"/>
</dbReference>
<dbReference type="PANTHER" id="PTHR46649:SF4">
    <property type="entry name" value="HALOACID DEHALOGENASE-LIKE HYDROLASE (HAD) SUPERFAMILY PROTEIN"/>
    <property type="match status" value="1"/>
</dbReference>
<dbReference type="NCBIfam" id="TIGR01549">
    <property type="entry name" value="HAD-SF-IA-v1"/>
    <property type="match status" value="1"/>
</dbReference>
<proteinExistence type="predicted"/>